<evidence type="ECO:0000256" key="3">
    <source>
        <dbReference type="ARBA" id="ARBA00011233"/>
    </source>
</evidence>
<keyword evidence="11" id="KW-1185">Reference proteome</keyword>
<evidence type="ECO:0000256" key="2">
    <source>
        <dbReference type="ARBA" id="ARBA00010147"/>
    </source>
</evidence>
<proteinExistence type="inferred from homology"/>
<dbReference type="PANTHER" id="PTHR45713:SF6">
    <property type="entry name" value="F5_8 TYPE C DOMAIN-CONTAINING PROTEIN"/>
    <property type="match status" value="1"/>
</dbReference>
<dbReference type="Pfam" id="PF00024">
    <property type="entry name" value="PAN_1"/>
    <property type="match status" value="1"/>
</dbReference>
<comment type="caution">
    <text evidence="10">The sequence shown here is derived from an EMBL/GenBank/DDBJ whole genome shotgun (WGS) entry which is preliminary data.</text>
</comment>
<dbReference type="PROSITE" id="PS50022">
    <property type="entry name" value="FA58C_3"/>
    <property type="match status" value="1"/>
</dbReference>
<dbReference type="SUPFAM" id="SSF57414">
    <property type="entry name" value="Hairpin loop containing domain-like"/>
    <property type="match status" value="1"/>
</dbReference>
<sequence length="270" mass="30339">MYQYLVGLLFSLFCCGLADENIALDKPTKMSSIYDPNIHEGRHYVCCDSDYAVDGNKSTTWVNGRQDFICANTDSILNQHEWWAVDLQRVYSIENIHLFGRTDCCQISLSNFDVDVIWPTCSCNQWTNLDEGKVYACHYQAAETQRINITCPPITRGRFVRIRRRDTLALGICEIEIYGNPINSFLESGVPGSNKAYACGNTGNEYLGPIIGTSVAYSRIQCTSNCITDSRCSAAEYDKTKNVCTLKSQCMNGNQSSLVPNINKDVFFIQ</sequence>
<evidence type="ECO:0000259" key="9">
    <source>
        <dbReference type="PROSITE" id="PS50022"/>
    </source>
</evidence>
<dbReference type="GO" id="GO:0001868">
    <property type="term" value="P:regulation of complement activation, lectin pathway"/>
    <property type="evidence" value="ECO:0007669"/>
    <property type="project" value="UniProtKB-ARBA"/>
</dbReference>
<evidence type="ECO:0000313" key="10">
    <source>
        <dbReference type="EMBL" id="CAG2197372.1"/>
    </source>
</evidence>
<evidence type="ECO:0000256" key="4">
    <source>
        <dbReference type="ARBA" id="ARBA00022723"/>
    </source>
</evidence>
<keyword evidence="8" id="KW-0732">Signal</keyword>
<evidence type="ECO:0000256" key="1">
    <source>
        <dbReference type="ARBA" id="ARBA00002219"/>
    </source>
</evidence>
<dbReference type="GO" id="GO:0010185">
    <property type="term" value="P:regulation of cellular defense response"/>
    <property type="evidence" value="ECO:0007669"/>
    <property type="project" value="UniProtKB-ARBA"/>
</dbReference>
<comment type="function">
    <text evidence="1">Acts as a defensive agent. Recognizes blood group fucosylated oligosaccharides including A, B, H and Lewis B-type antigens. Does not recognize Lewis A antigen and has low affinity for monovalent haptens.</text>
</comment>
<comment type="similarity">
    <text evidence="2">Belongs to the fucolectin family.</text>
</comment>
<dbReference type="InterPro" id="IPR051941">
    <property type="entry name" value="BG_Antigen-Binding_Lectin"/>
</dbReference>
<dbReference type="OrthoDB" id="6102375at2759"/>
<dbReference type="InterPro" id="IPR000421">
    <property type="entry name" value="FA58C"/>
</dbReference>
<dbReference type="PANTHER" id="PTHR45713">
    <property type="entry name" value="FTP DOMAIN-CONTAINING PROTEIN"/>
    <property type="match status" value="1"/>
</dbReference>
<comment type="subunit">
    <text evidence="3">Homotrimer.</text>
</comment>
<dbReference type="AlphaFoldDB" id="A0A8S3QR13"/>
<feature type="signal peptide" evidence="8">
    <location>
        <begin position="1"/>
        <end position="18"/>
    </location>
</feature>
<dbReference type="InterPro" id="IPR003609">
    <property type="entry name" value="Pan_app"/>
</dbReference>
<reference evidence="10" key="1">
    <citation type="submission" date="2021-03" db="EMBL/GenBank/DDBJ databases">
        <authorList>
            <person name="Bekaert M."/>
        </authorList>
    </citation>
    <scope>NUCLEOTIDE SEQUENCE</scope>
</reference>
<organism evidence="10 11">
    <name type="scientific">Mytilus edulis</name>
    <name type="common">Blue mussel</name>
    <dbReference type="NCBI Taxonomy" id="6550"/>
    <lineage>
        <taxon>Eukaryota</taxon>
        <taxon>Metazoa</taxon>
        <taxon>Spiralia</taxon>
        <taxon>Lophotrochozoa</taxon>
        <taxon>Mollusca</taxon>
        <taxon>Bivalvia</taxon>
        <taxon>Autobranchia</taxon>
        <taxon>Pteriomorphia</taxon>
        <taxon>Mytilida</taxon>
        <taxon>Mytiloidea</taxon>
        <taxon>Mytilidae</taxon>
        <taxon>Mytilinae</taxon>
        <taxon>Mytilus</taxon>
    </lineage>
</organism>
<protein>
    <recommendedName>
        <fullName evidence="9">F5/8 type C domain-containing protein</fullName>
    </recommendedName>
</protein>
<dbReference type="SUPFAM" id="SSF49785">
    <property type="entry name" value="Galactose-binding domain-like"/>
    <property type="match status" value="1"/>
</dbReference>
<dbReference type="Pfam" id="PF22633">
    <property type="entry name" value="F5_F8_type_C_2"/>
    <property type="match status" value="1"/>
</dbReference>
<feature type="domain" description="F5/8 type C" evidence="9">
    <location>
        <begin position="10"/>
        <end position="180"/>
    </location>
</feature>
<keyword evidence="4" id="KW-0479">Metal-binding</keyword>
<evidence type="ECO:0000256" key="5">
    <source>
        <dbReference type="ARBA" id="ARBA00022734"/>
    </source>
</evidence>
<feature type="chain" id="PRO_5035907202" description="F5/8 type C domain-containing protein" evidence="8">
    <location>
        <begin position="19"/>
        <end position="270"/>
    </location>
</feature>
<keyword evidence="5" id="KW-0430">Lectin</keyword>
<accession>A0A8S3QR13</accession>
<evidence type="ECO:0000256" key="6">
    <source>
        <dbReference type="ARBA" id="ARBA00022837"/>
    </source>
</evidence>
<evidence type="ECO:0000256" key="7">
    <source>
        <dbReference type="ARBA" id="ARBA00023157"/>
    </source>
</evidence>
<dbReference type="EMBL" id="CAJPWZ010000645">
    <property type="protein sequence ID" value="CAG2197372.1"/>
    <property type="molecule type" value="Genomic_DNA"/>
</dbReference>
<keyword evidence="7" id="KW-1015">Disulfide bond</keyword>
<dbReference type="InterPro" id="IPR006585">
    <property type="entry name" value="FTP1"/>
</dbReference>
<dbReference type="Proteomes" id="UP000683360">
    <property type="component" value="Unassembled WGS sequence"/>
</dbReference>
<dbReference type="SMART" id="SM00607">
    <property type="entry name" value="FTP"/>
    <property type="match status" value="1"/>
</dbReference>
<name>A0A8S3QR13_MYTED</name>
<dbReference type="InterPro" id="IPR008979">
    <property type="entry name" value="Galactose-bd-like_sf"/>
</dbReference>
<dbReference type="GO" id="GO:0042806">
    <property type="term" value="F:fucose binding"/>
    <property type="evidence" value="ECO:0007669"/>
    <property type="project" value="UniProtKB-ARBA"/>
</dbReference>
<evidence type="ECO:0000313" key="11">
    <source>
        <dbReference type="Proteomes" id="UP000683360"/>
    </source>
</evidence>
<evidence type="ECO:0000256" key="8">
    <source>
        <dbReference type="SAM" id="SignalP"/>
    </source>
</evidence>
<dbReference type="GO" id="GO:0046872">
    <property type="term" value="F:metal ion binding"/>
    <property type="evidence" value="ECO:0007669"/>
    <property type="project" value="UniProtKB-KW"/>
</dbReference>
<dbReference type="Gene3D" id="2.60.120.260">
    <property type="entry name" value="Galactose-binding domain-like"/>
    <property type="match status" value="1"/>
</dbReference>
<keyword evidence="6" id="KW-0106">Calcium</keyword>
<gene>
    <name evidence="10" type="ORF">MEDL_12197</name>
</gene>